<evidence type="ECO:0000256" key="3">
    <source>
        <dbReference type="ARBA" id="ARBA00022833"/>
    </source>
</evidence>
<dbReference type="GO" id="GO:1900376">
    <property type="term" value="P:regulation of secondary metabolite biosynthetic process"/>
    <property type="evidence" value="ECO:0007669"/>
    <property type="project" value="TreeGrafter"/>
</dbReference>
<keyword evidence="5" id="KW-0238">DNA-binding</keyword>
<evidence type="ECO:0000256" key="4">
    <source>
        <dbReference type="ARBA" id="ARBA00023015"/>
    </source>
</evidence>
<evidence type="ECO:0000313" key="10">
    <source>
        <dbReference type="EMBL" id="MQL53111.1"/>
    </source>
</evidence>
<dbReference type="InterPro" id="IPR036390">
    <property type="entry name" value="WH_DNA-bd_sf"/>
</dbReference>
<organism evidence="10 11">
    <name type="scientific">Desulfofundulus thermobenzoicus</name>
    <dbReference type="NCBI Taxonomy" id="29376"/>
    <lineage>
        <taxon>Bacteria</taxon>
        <taxon>Bacillati</taxon>
        <taxon>Bacillota</taxon>
        <taxon>Clostridia</taxon>
        <taxon>Eubacteriales</taxon>
        <taxon>Peptococcaceae</taxon>
        <taxon>Desulfofundulus</taxon>
    </lineage>
</organism>
<feature type="binding site" evidence="7">
    <location>
        <position position="172"/>
    </location>
    <ligand>
        <name>Zn(2+)</name>
        <dbReference type="ChEBI" id="CHEBI:29105"/>
    </ligand>
</feature>
<comment type="cofactor">
    <cofactor evidence="8">
        <name>Mn(2+)</name>
        <dbReference type="ChEBI" id="CHEBI:29035"/>
    </cofactor>
    <cofactor evidence="8">
        <name>Fe(2+)</name>
        <dbReference type="ChEBI" id="CHEBI:29033"/>
    </cofactor>
    <text evidence="8">Binds 1 Mn(2+) or Fe(2+) ion per subunit.</text>
</comment>
<evidence type="ECO:0000256" key="2">
    <source>
        <dbReference type="ARBA" id="ARBA00022491"/>
    </source>
</evidence>
<dbReference type="InterPro" id="IPR036388">
    <property type="entry name" value="WH-like_DNA-bd_sf"/>
</dbReference>
<evidence type="ECO:0000313" key="11">
    <source>
        <dbReference type="Proteomes" id="UP000441717"/>
    </source>
</evidence>
<keyword evidence="11" id="KW-1185">Reference proteome</keyword>
<dbReference type="SUPFAM" id="SSF46785">
    <property type="entry name" value="Winged helix' DNA-binding domain"/>
    <property type="match status" value="1"/>
</dbReference>
<dbReference type="GO" id="GO:0008270">
    <property type="term" value="F:zinc ion binding"/>
    <property type="evidence" value="ECO:0007669"/>
    <property type="project" value="TreeGrafter"/>
</dbReference>
<protein>
    <submittedName>
        <fullName evidence="10">Transcriptional repressor</fullName>
    </submittedName>
</protein>
<comment type="cofactor">
    <cofactor evidence="7">
        <name>Zn(2+)</name>
        <dbReference type="ChEBI" id="CHEBI:29105"/>
    </cofactor>
    <text evidence="7">Binds 1 zinc ion per subunit.</text>
</comment>
<evidence type="ECO:0000256" key="6">
    <source>
        <dbReference type="ARBA" id="ARBA00023163"/>
    </source>
</evidence>
<proteinExistence type="inferred from homology"/>
<feature type="binding site" evidence="8">
    <location>
        <position position="144"/>
    </location>
    <ligand>
        <name>Fe cation</name>
        <dbReference type="ChEBI" id="CHEBI:24875"/>
    </ligand>
</feature>
<feature type="binding site" evidence="8">
    <location>
        <position position="161"/>
    </location>
    <ligand>
        <name>Fe cation</name>
        <dbReference type="ChEBI" id="CHEBI:24875"/>
    </ligand>
</feature>
<evidence type="ECO:0000256" key="7">
    <source>
        <dbReference type="PIRSR" id="PIRSR602481-1"/>
    </source>
</evidence>
<comment type="caution">
    <text evidence="10">The sequence shown here is derived from an EMBL/GenBank/DDBJ whole genome shotgun (WGS) entry which is preliminary data.</text>
</comment>
<comment type="similarity">
    <text evidence="1">Belongs to the Fur family.</text>
</comment>
<keyword evidence="4" id="KW-0805">Transcription regulation</keyword>
<dbReference type="CDD" id="cd07153">
    <property type="entry name" value="Fur_like"/>
    <property type="match status" value="1"/>
</dbReference>
<feature type="binding site" evidence="7">
    <location>
        <position position="129"/>
    </location>
    <ligand>
        <name>Zn(2+)</name>
        <dbReference type="ChEBI" id="CHEBI:29105"/>
    </ligand>
</feature>
<dbReference type="GO" id="GO:0003700">
    <property type="term" value="F:DNA-binding transcription factor activity"/>
    <property type="evidence" value="ECO:0007669"/>
    <property type="project" value="InterPro"/>
</dbReference>
<evidence type="ECO:0000256" key="5">
    <source>
        <dbReference type="ARBA" id="ARBA00023125"/>
    </source>
</evidence>
<dbReference type="InterPro" id="IPR043135">
    <property type="entry name" value="Fur_C"/>
</dbReference>
<keyword evidence="8" id="KW-0408">Iron</keyword>
<dbReference type="Pfam" id="PF01475">
    <property type="entry name" value="FUR"/>
    <property type="match status" value="1"/>
</dbReference>
<dbReference type="PANTHER" id="PTHR33202">
    <property type="entry name" value="ZINC UPTAKE REGULATION PROTEIN"/>
    <property type="match status" value="1"/>
</dbReference>
<dbReference type="PANTHER" id="PTHR33202:SF7">
    <property type="entry name" value="FERRIC UPTAKE REGULATION PROTEIN"/>
    <property type="match status" value="1"/>
</dbReference>
<evidence type="ECO:0000256" key="8">
    <source>
        <dbReference type="PIRSR" id="PIRSR602481-2"/>
    </source>
</evidence>
<evidence type="ECO:0000256" key="9">
    <source>
        <dbReference type="SAM" id="MobiDB-lite"/>
    </source>
</evidence>
<dbReference type="Gene3D" id="3.30.1490.190">
    <property type="match status" value="1"/>
</dbReference>
<feature type="binding site" evidence="7">
    <location>
        <position position="132"/>
    </location>
    <ligand>
        <name>Zn(2+)</name>
        <dbReference type="ChEBI" id="CHEBI:29105"/>
    </ligand>
</feature>
<dbReference type="OrthoDB" id="8659436at2"/>
<keyword evidence="2" id="KW-0678">Repressor</keyword>
<reference evidence="10 11" key="1">
    <citation type="submission" date="2019-10" db="EMBL/GenBank/DDBJ databases">
        <title>Comparative genomics of sulfur disproportionating microorganisms.</title>
        <authorList>
            <person name="Ward L.M."/>
            <person name="Bertran E."/>
            <person name="Johnston D."/>
        </authorList>
    </citation>
    <scope>NUCLEOTIDE SEQUENCE [LARGE SCALE GENOMIC DNA]</scope>
    <source>
        <strain evidence="10 11">DSM 14055</strain>
    </source>
</reference>
<name>A0A6N7IT52_9FIRM</name>
<sequence length="180" mass="20461">MDSGPVTRQAAEKLPAGPERSVARDPRIPDAGRQLEDALVKLKGHGVRLTPQRQEVLRILIEEARDEIHFSAEEIWQKVRLRYDSISFDTIYRTLHLLTRCGLASELDFADGCRRFEYAGKGHHHHLVCLKCGRAEELPFCPEECLARVRAERPGFKVAGHAFKVYGYCHRCQKGGEDLL</sequence>
<evidence type="ECO:0000256" key="1">
    <source>
        <dbReference type="ARBA" id="ARBA00007957"/>
    </source>
</evidence>
<dbReference type="Proteomes" id="UP000441717">
    <property type="component" value="Unassembled WGS sequence"/>
</dbReference>
<feature type="binding site" evidence="7">
    <location>
        <position position="169"/>
    </location>
    <ligand>
        <name>Zn(2+)</name>
        <dbReference type="ChEBI" id="CHEBI:29105"/>
    </ligand>
</feature>
<keyword evidence="6" id="KW-0804">Transcription</keyword>
<dbReference type="AlphaFoldDB" id="A0A6N7IT52"/>
<dbReference type="Gene3D" id="1.10.10.10">
    <property type="entry name" value="Winged helix-like DNA-binding domain superfamily/Winged helix DNA-binding domain"/>
    <property type="match status" value="1"/>
</dbReference>
<dbReference type="EMBL" id="WHYR01000038">
    <property type="protein sequence ID" value="MQL53111.1"/>
    <property type="molecule type" value="Genomic_DNA"/>
</dbReference>
<dbReference type="InterPro" id="IPR002481">
    <property type="entry name" value="FUR"/>
</dbReference>
<feature type="region of interest" description="Disordered" evidence="9">
    <location>
        <begin position="1"/>
        <end position="28"/>
    </location>
</feature>
<gene>
    <name evidence="10" type="ORF">GFC01_12760</name>
</gene>
<keyword evidence="7" id="KW-0479">Metal-binding</keyword>
<dbReference type="GO" id="GO:0000976">
    <property type="term" value="F:transcription cis-regulatory region binding"/>
    <property type="evidence" value="ECO:0007669"/>
    <property type="project" value="TreeGrafter"/>
</dbReference>
<accession>A0A6N7IT52</accession>
<feature type="binding site" evidence="8">
    <location>
        <position position="123"/>
    </location>
    <ligand>
        <name>Fe cation</name>
        <dbReference type="ChEBI" id="CHEBI:24875"/>
    </ligand>
</feature>
<keyword evidence="3 7" id="KW-0862">Zinc</keyword>
<dbReference type="GO" id="GO:0045892">
    <property type="term" value="P:negative regulation of DNA-templated transcription"/>
    <property type="evidence" value="ECO:0007669"/>
    <property type="project" value="TreeGrafter"/>
</dbReference>